<protein>
    <recommendedName>
        <fullName evidence="5">Single-stranded DNA-binding protein</fullName>
    </recommendedName>
</protein>
<accession>A0A372NQM3</accession>
<dbReference type="RefSeq" id="WP_117393975.1">
    <property type="nucleotide sequence ID" value="NZ_QWDC01000004.1"/>
</dbReference>
<evidence type="ECO:0000313" key="4">
    <source>
        <dbReference type="Proteomes" id="UP000264217"/>
    </source>
</evidence>
<dbReference type="CDD" id="cd04496">
    <property type="entry name" value="SSB_OBF"/>
    <property type="match status" value="1"/>
</dbReference>
<evidence type="ECO:0000313" key="3">
    <source>
        <dbReference type="EMBL" id="RFZ90563.1"/>
    </source>
</evidence>
<dbReference type="PROSITE" id="PS50935">
    <property type="entry name" value="SSB"/>
    <property type="match status" value="1"/>
</dbReference>
<dbReference type="AlphaFoldDB" id="A0A372NQM3"/>
<evidence type="ECO:0000256" key="1">
    <source>
        <dbReference type="ARBA" id="ARBA00023125"/>
    </source>
</evidence>
<comment type="caution">
    <text evidence="3">The sequence shown here is derived from an EMBL/GenBank/DDBJ whole genome shotgun (WGS) entry which is preliminary data.</text>
</comment>
<evidence type="ECO:0008006" key="5">
    <source>
        <dbReference type="Google" id="ProtNLM"/>
    </source>
</evidence>
<dbReference type="Pfam" id="PF00436">
    <property type="entry name" value="SSB"/>
    <property type="match status" value="1"/>
</dbReference>
<dbReference type="SUPFAM" id="SSF50249">
    <property type="entry name" value="Nucleic acid-binding proteins"/>
    <property type="match status" value="1"/>
</dbReference>
<dbReference type="EMBL" id="QWDC01000004">
    <property type="protein sequence ID" value="RFZ90563.1"/>
    <property type="molecule type" value="Genomic_DNA"/>
</dbReference>
<name>A0A372NQM3_9SPHI</name>
<dbReference type="Gene3D" id="2.40.50.140">
    <property type="entry name" value="Nucleic acid-binding proteins"/>
    <property type="match status" value="1"/>
</dbReference>
<gene>
    <name evidence="3" type="ORF">D0C36_22570</name>
</gene>
<dbReference type="InterPro" id="IPR012340">
    <property type="entry name" value="NA-bd_OB-fold"/>
</dbReference>
<dbReference type="OrthoDB" id="798399at2"/>
<sequence>MSTTTGVNKVILFGEIAGEPVFSDHNCATQGWRFTVHTHEMVRRGGEMLPHTETHQINAPNALIKAVLPRLQKGCKIYIEGKVETLSHVDRQGIRRYDTHINASRIEFPGLAIAG</sequence>
<keyword evidence="4" id="KW-1185">Reference proteome</keyword>
<dbReference type="Proteomes" id="UP000264217">
    <property type="component" value="Unassembled WGS sequence"/>
</dbReference>
<dbReference type="GO" id="GO:0003697">
    <property type="term" value="F:single-stranded DNA binding"/>
    <property type="evidence" value="ECO:0007669"/>
    <property type="project" value="InterPro"/>
</dbReference>
<organism evidence="3 4">
    <name type="scientific">Mucilaginibacter conchicola</name>
    <dbReference type="NCBI Taxonomy" id="2303333"/>
    <lineage>
        <taxon>Bacteria</taxon>
        <taxon>Pseudomonadati</taxon>
        <taxon>Bacteroidota</taxon>
        <taxon>Sphingobacteriia</taxon>
        <taxon>Sphingobacteriales</taxon>
        <taxon>Sphingobacteriaceae</taxon>
        <taxon>Mucilaginibacter</taxon>
    </lineage>
</organism>
<dbReference type="InterPro" id="IPR000424">
    <property type="entry name" value="Primosome_PriB/ssb"/>
</dbReference>
<proteinExistence type="predicted"/>
<reference evidence="3 4" key="1">
    <citation type="submission" date="2018-08" db="EMBL/GenBank/DDBJ databases">
        <title>Mucilaginibacter sp. MYSH2.</title>
        <authorList>
            <person name="Seo T."/>
        </authorList>
    </citation>
    <scope>NUCLEOTIDE SEQUENCE [LARGE SCALE GENOMIC DNA]</scope>
    <source>
        <strain evidence="3 4">MYSH2</strain>
    </source>
</reference>
<evidence type="ECO:0000256" key="2">
    <source>
        <dbReference type="PROSITE-ProRule" id="PRU00252"/>
    </source>
</evidence>
<keyword evidence="1 2" id="KW-0238">DNA-binding</keyword>